<name>A0A6N8JES5_9BACT</name>
<keyword evidence="3" id="KW-1185">Reference proteome</keyword>
<dbReference type="OrthoDB" id="1223308at2"/>
<reference evidence="2 3" key="1">
    <citation type="submission" date="2019-12" db="EMBL/GenBank/DDBJ databases">
        <title>The draft genomic sequence of strain Chitinophaga oryziterrae JCM 16595.</title>
        <authorList>
            <person name="Zhang X."/>
        </authorList>
    </citation>
    <scope>NUCLEOTIDE SEQUENCE [LARGE SCALE GENOMIC DNA]</scope>
    <source>
        <strain evidence="2 3">JCM 16595</strain>
    </source>
</reference>
<dbReference type="AlphaFoldDB" id="A0A6N8JES5"/>
<evidence type="ECO:0000313" key="3">
    <source>
        <dbReference type="Proteomes" id="UP000468388"/>
    </source>
</evidence>
<protein>
    <recommendedName>
        <fullName evidence="1">Fungal lipase-type domain-containing protein</fullName>
    </recommendedName>
</protein>
<sequence>MEPKISNSTPLKNALNAVQLCNVAMDYDPVLDIGKLMPGWKIVWNGGQVTDPNYAFVAVDATGQNYALTIRGSVVTNGIFNDWDTFVDWALEDLDVALAYWPFANTSMPCVSAGAYVAFTSMLLMQDSLGSDQFLIDYLLANTVGKGKQLIITGHSLGGNMANVYASYYVETLKRKGLPSDNISLFTFAAPASGNSDFADDLDAKLPTAWHYQNTNDAVPNFPVAEGLAATGNLYSPKPAASAITVTFEQQQIKLQKVFQLLGELFLLAGYQQPQNNYVTFTANLDPNYENNTIQDWLNQAGQQHQLFNYAGYFGIKLPSLTRKPVIHAV</sequence>
<evidence type="ECO:0000259" key="1">
    <source>
        <dbReference type="Pfam" id="PF01764"/>
    </source>
</evidence>
<dbReference type="GO" id="GO:0006629">
    <property type="term" value="P:lipid metabolic process"/>
    <property type="evidence" value="ECO:0007669"/>
    <property type="project" value="InterPro"/>
</dbReference>
<dbReference type="Proteomes" id="UP000468388">
    <property type="component" value="Unassembled WGS sequence"/>
</dbReference>
<proteinExistence type="predicted"/>
<dbReference type="RefSeq" id="WP_157301591.1">
    <property type="nucleotide sequence ID" value="NZ_BAAAZB010000004.1"/>
</dbReference>
<dbReference type="EMBL" id="WRXO01000006">
    <property type="protein sequence ID" value="MVT42981.1"/>
    <property type="molecule type" value="Genomic_DNA"/>
</dbReference>
<organism evidence="2 3">
    <name type="scientific">Chitinophaga oryziterrae</name>
    <dbReference type="NCBI Taxonomy" id="1031224"/>
    <lineage>
        <taxon>Bacteria</taxon>
        <taxon>Pseudomonadati</taxon>
        <taxon>Bacteroidota</taxon>
        <taxon>Chitinophagia</taxon>
        <taxon>Chitinophagales</taxon>
        <taxon>Chitinophagaceae</taxon>
        <taxon>Chitinophaga</taxon>
    </lineage>
</organism>
<dbReference type="PANTHER" id="PTHR45856:SF11">
    <property type="entry name" value="FUNGAL LIPASE-LIKE DOMAIN-CONTAINING PROTEIN"/>
    <property type="match status" value="1"/>
</dbReference>
<feature type="domain" description="Fungal lipase-type" evidence="1">
    <location>
        <begin position="141"/>
        <end position="225"/>
    </location>
</feature>
<dbReference type="SUPFAM" id="SSF53474">
    <property type="entry name" value="alpha/beta-Hydrolases"/>
    <property type="match status" value="1"/>
</dbReference>
<accession>A0A6N8JES5</accession>
<dbReference type="InterPro" id="IPR029058">
    <property type="entry name" value="AB_hydrolase_fold"/>
</dbReference>
<dbReference type="InterPro" id="IPR002921">
    <property type="entry name" value="Fungal_lipase-type"/>
</dbReference>
<dbReference type="Gene3D" id="3.40.50.1820">
    <property type="entry name" value="alpha/beta hydrolase"/>
    <property type="match status" value="1"/>
</dbReference>
<gene>
    <name evidence="2" type="ORF">GO495_20460</name>
</gene>
<dbReference type="PANTHER" id="PTHR45856">
    <property type="entry name" value="ALPHA/BETA-HYDROLASES SUPERFAMILY PROTEIN"/>
    <property type="match status" value="1"/>
</dbReference>
<evidence type="ECO:0000313" key="2">
    <source>
        <dbReference type="EMBL" id="MVT42981.1"/>
    </source>
</evidence>
<dbReference type="InterPro" id="IPR051218">
    <property type="entry name" value="Sec_MonoDiacylglyc_Lipase"/>
</dbReference>
<dbReference type="CDD" id="cd00519">
    <property type="entry name" value="Lipase_3"/>
    <property type="match status" value="1"/>
</dbReference>
<dbReference type="Pfam" id="PF01764">
    <property type="entry name" value="Lipase_3"/>
    <property type="match status" value="1"/>
</dbReference>
<comment type="caution">
    <text evidence="2">The sequence shown here is derived from an EMBL/GenBank/DDBJ whole genome shotgun (WGS) entry which is preliminary data.</text>
</comment>